<sequence>MASTSFDAPPEKKKKEENRIFNDEWMREFFFILPERSNAKPTCLICSRTVASVKKHDIRRHYTKTHQTFEQKYPLGSKERVEKLAFLVKSHEYSTRIIVKSTTLQEKTTEASLRVSWILNKHKMAFSSSEVVKECMVETARLLCPNEVETFRKIPLSNDTNTRRTEVMAETVKEKLIDALKVTECISIATDESTDISDVAQLSLFVRYLDQDAGLFREELLALIPMMGSTTGKDIHGAIINCLQTNEIPLEKITCLVTDGAPAMVGKHNGAATLLKKDCPRLLTFHCIIHNSVLCSKLKGEFVKPMNTIISLVNFLRAKSAKQHRDVKAFLKEHEAAYHDVPLHTAVRWLSKGKVLSRVWDLRQDLCGFLQQLGNESSQSYFDFLNDKEEMTVIVFLVDMFEHLNKLNLLLQGKSMSLSDVKTEVKAFQLQLDVFKDDLMSEMIHFTQLKKYSPDADVEQFVSFIEALSNEFKERFSNFAFIDNLLVMIKIPFAMEANGQWLEQANLVAPQLSKAKLQMQFVRMKADDELRLLFEQRGNESTATFWMKLNVARYGELRTLGSTVSGMFGTTYICEQSFIHMKIIKIKYRSSMTNAHLEHCLRICTTSDTPNFKQIALTKKCNFSH</sequence>
<dbReference type="eggNOG" id="ENOG502RJ13">
    <property type="taxonomic scope" value="Eukaryota"/>
</dbReference>
<dbReference type="PANTHER" id="PTHR45913">
    <property type="entry name" value="EPM2A-INTERACTING PROTEIN 1"/>
    <property type="match status" value="1"/>
</dbReference>
<dbReference type="Pfam" id="PF18658">
    <property type="entry name" value="zf-C2H2_12"/>
    <property type="match status" value="1"/>
</dbReference>
<dbReference type="InterPro" id="IPR040647">
    <property type="entry name" value="SPIN-DOC_Znf-C2H2"/>
</dbReference>
<dbReference type="PANTHER" id="PTHR45913:SF21">
    <property type="entry name" value="DUF4371 DOMAIN-CONTAINING PROTEIN"/>
    <property type="match status" value="1"/>
</dbReference>
<dbReference type="HOGENOM" id="CLU_021316_5_1_1"/>
<dbReference type="EMBL" id="DQ481198">
    <property type="protein sequence ID" value="ABF20546.1"/>
    <property type="molecule type" value="Genomic_DNA"/>
</dbReference>
<dbReference type="SUPFAM" id="SSF53098">
    <property type="entry name" value="Ribonuclease H-like"/>
    <property type="match status" value="1"/>
</dbReference>
<organism evidence="2">
    <name type="scientific">Strongylocentrotus purpuratus</name>
    <name type="common">Purple sea urchin</name>
    <dbReference type="NCBI Taxonomy" id="7668"/>
    <lineage>
        <taxon>Eukaryota</taxon>
        <taxon>Metazoa</taxon>
        <taxon>Echinodermata</taxon>
        <taxon>Eleutherozoa</taxon>
        <taxon>Echinozoa</taxon>
        <taxon>Echinoidea</taxon>
        <taxon>Euechinoidea</taxon>
        <taxon>Echinacea</taxon>
        <taxon>Camarodonta</taxon>
        <taxon>Echinidea</taxon>
        <taxon>Strongylocentrotidae</taxon>
        <taxon>Strongylocentrotus</taxon>
    </lineage>
</organism>
<dbReference type="AlphaFoldDB" id="A9X5H7"/>
<name>A9X5H7_STRPU</name>
<protein>
    <submittedName>
        <fullName evidence="2">Transposase</fullName>
    </submittedName>
</protein>
<evidence type="ECO:0000259" key="1">
    <source>
        <dbReference type="Pfam" id="PF18658"/>
    </source>
</evidence>
<accession>A9X5H7</accession>
<feature type="domain" description="SPIN-DOC-like zinc-finger" evidence="1">
    <location>
        <begin position="23"/>
        <end position="69"/>
    </location>
</feature>
<dbReference type="PhylomeDB" id="A9X5H7"/>
<proteinExistence type="predicted"/>
<evidence type="ECO:0000313" key="2">
    <source>
        <dbReference type="EMBL" id="ABF20546.1"/>
    </source>
</evidence>
<dbReference type="InterPro" id="IPR012337">
    <property type="entry name" value="RNaseH-like_sf"/>
</dbReference>
<reference evidence="2" key="1">
    <citation type="submission" date="2006-04" db="EMBL/GenBank/DDBJ databases">
        <title>Human Buster genes have insect orthologs that are autonomous transposable elements.</title>
        <authorList>
            <person name="Arensburger P."/>
            <person name="Hice R.H."/>
            <person name="Zhou L."/>
            <person name="Smith R.C."/>
            <person name="O'Brochta D.A."/>
            <person name="Craig N.L."/>
            <person name="Atkinson P.W."/>
        </authorList>
    </citation>
    <scope>NUCLEOTIDE SEQUENCE</scope>
</reference>